<name>A0A810Q8Y7_9FIRM</name>
<gene>
    <name evidence="2" type="primary">glkA</name>
    <name evidence="2" type="ORF">MM59RIKEN_00510</name>
</gene>
<dbReference type="PANTHER" id="PTHR18964">
    <property type="entry name" value="ROK (REPRESSOR, ORF, KINASE) FAMILY"/>
    <property type="match status" value="1"/>
</dbReference>
<dbReference type="Pfam" id="PF00480">
    <property type="entry name" value="ROK"/>
    <property type="match status" value="1"/>
</dbReference>
<sequence>MYIGIDVGGTNLKAGLVDESGHLVAVERTPLDFQSPEQFAAATAHLAAAVARKGSVGPEEIACVGMGLPGAVSHDTILFITNIPMQNVPIVKLFRQHFDVPLLLGNDADCAAVGEFFCGAGRGCQDLAVVTLGTGIGCGLVLGGRLRGGVASSEGGHITICQDGELCNCGRRGCWEQYASATALIRETKAAMAAHPKSLLHELAAQNGVEGKTVFQAAEAGDETALMVCQTYVRFLADGVISLVNMLRPEVVAIGGGVAGAPDALLLEPLRELVNRESYARHGGRSTQVLRAELGNDAGILGAALLQRAI</sequence>
<protein>
    <submittedName>
        <fullName evidence="2">Glucokinase</fullName>
    </submittedName>
</protein>
<keyword evidence="3" id="KW-1185">Reference proteome</keyword>
<dbReference type="SUPFAM" id="SSF53067">
    <property type="entry name" value="Actin-like ATPase domain"/>
    <property type="match status" value="1"/>
</dbReference>
<dbReference type="AlphaFoldDB" id="A0A810Q8Y7"/>
<reference evidence="2" key="1">
    <citation type="submission" date="2020-09" db="EMBL/GenBank/DDBJ databases">
        <title>New species isolated from human feces.</title>
        <authorList>
            <person name="Kitahara M."/>
            <person name="Shigeno Y."/>
            <person name="Shime M."/>
            <person name="Matsumoto Y."/>
            <person name="Nakamura S."/>
            <person name="Motooka D."/>
            <person name="Fukuoka S."/>
            <person name="Nishikawa H."/>
            <person name="Benno Y."/>
        </authorList>
    </citation>
    <scope>NUCLEOTIDE SEQUENCE</scope>
    <source>
        <strain evidence="2">MM59</strain>
    </source>
</reference>
<organism evidence="2 3">
    <name type="scientific">Pusillibacter faecalis</name>
    <dbReference type="NCBI Taxonomy" id="2714358"/>
    <lineage>
        <taxon>Bacteria</taxon>
        <taxon>Bacillati</taxon>
        <taxon>Bacillota</taxon>
        <taxon>Clostridia</taxon>
        <taxon>Eubacteriales</taxon>
        <taxon>Oscillospiraceae</taxon>
        <taxon>Pusillibacter</taxon>
    </lineage>
</organism>
<dbReference type="EMBL" id="AP023420">
    <property type="protein sequence ID" value="BCK82732.1"/>
    <property type="molecule type" value="Genomic_DNA"/>
</dbReference>
<dbReference type="RefSeq" id="WP_187028984.1">
    <property type="nucleotide sequence ID" value="NZ_AP023420.1"/>
</dbReference>
<dbReference type="Proteomes" id="UP000679848">
    <property type="component" value="Chromosome"/>
</dbReference>
<accession>A0A810Q8Y7</accession>
<dbReference type="Gene3D" id="3.30.420.40">
    <property type="match status" value="2"/>
</dbReference>
<dbReference type="InterPro" id="IPR000600">
    <property type="entry name" value="ROK"/>
</dbReference>
<evidence type="ECO:0000313" key="2">
    <source>
        <dbReference type="EMBL" id="BCK82732.1"/>
    </source>
</evidence>
<dbReference type="PANTHER" id="PTHR18964:SF149">
    <property type="entry name" value="BIFUNCTIONAL UDP-N-ACETYLGLUCOSAMINE 2-EPIMERASE_N-ACETYLMANNOSAMINE KINASE"/>
    <property type="match status" value="1"/>
</dbReference>
<dbReference type="KEGG" id="pfaa:MM59RIKEN_00510"/>
<comment type="similarity">
    <text evidence="1">Belongs to the ROK (NagC/XylR) family.</text>
</comment>
<evidence type="ECO:0000313" key="3">
    <source>
        <dbReference type="Proteomes" id="UP000679848"/>
    </source>
</evidence>
<proteinExistence type="inferred from homology"/>
<dbReference type="InterPro" id="IPR043129">
    <property type="entry name" value="ATPase_NBD"/>
</dbReference>
<evidence type="ECO:0000256" key="1">
    <source>
        <dbReference type="ARBA" id="ARBA00006479"/>
    </source>
</evidence>